<dbReference type="Proteomes" id="UP000276133">
    <property type="component" value="Unassembled WGS sequence"/>
</dbReference>
<evidence type="ECO:0000313" key="7">
    <source>
        <dbReference type="EMBL" id="RNA08109.1"/>
    </source>
</evidence>
<dbReference type="GO" id="GO:0005737">
    <property type="term" value="C:cytoplasm"/>
    <property type="evidence" value="ECO:0007669"/>
    <property type="project" value="UniProtKB-SubCell"/>
</dbReference>
<organism evidence="7 8">
    <name type="scientific">Brachionus plicatilis</name>
    <name type="common">Marine rotifer</name>
    <name type="synonym">Brachionus muelleri</name>
    <dbReference type="NCBI Taxonomy" id="10195"/>
    <lineage>
        <taxon>Eukaryota</taxon>
        <taxon>Metazoa</taxon>
        <taxon>Spiralia</taxon>
        <taxon>Gnathifera</taxon>
        <taxon>Rotifera</taxon>
        <taxon>Eurotatoria</taxon>
        <taxon>Monogononta</taxon>
        <taxon>Pseudotrocha</taxon>
        <taxon>Ploima</taxon>
        <taxon>Brachionidae</taxon>
        <taxon>Brachionus</taxon>
    </lineage>
</organism>
<reference evidence="7 8" key="1">
    <citation type="journal article" date="2018" name="Sci. Rep.">
        <title>Genomic signatures of local adaptation to the degree of environmental predictability in rotifers.</title>
        <authorList>
            <person name="Franch-Gras L."/>
            <person name="Hahn C."/>
            <person name="Garcia-Roger E.M."/>
            <person name="Carmona M.J."/>
            <person name="Serra M."/>
            <person name="Gomez A."/>
        </authorList>
    </citation>
    <scope>NUCLEOTIDE SEQUENCE [LARGE SCALE GENOMIC DNA]</scope>
    <source>
        <strain evidence="7">HYR1</strain>
    </source>
</reference>
<dbReference type="Pfam" id="PF13181">
    <property type="entry name" value="TPR_8"/>
    <property type="match status" value="3"/>
</dbReference>
<dbReference type="InterPro" id="IPR011990">
    <property type="entry name" value="TPR-like_helical_dom_sf"/>
</dbReference>
<evidence type="ECO:0000313" key="8">
    <source>
        <dbReference type="Proteomes" id="UP000276133"/>
    </source>
</evidence>
<proteinExistence type="predicted"/>
<evidence type="ECO:0000256" key="4">
    <source>
        <dbReference type="ARBA" id="ARBA00022803"/>
    </source>
</evidence>
<comment type="subcellular location">
    <subcellularLocation>
        <location evidence="1">Cytoplasm</location>
    </subcellularLocation>
</comment>
<comment type="function">
    <text evidence="6">Axonemal protein which is implicated in axonemal and/or peri-axonemal structure assembly and regulates flagellum assembly and beating and therefore sperm motility.</text>
</comment>
<evidence type="ECO:0000256" key="5">
    <source>
        <dbReference type="ARBA" id="ARBA00040665"/>
    </source>
</evidence>
<dbReference type="OrthoDB" id="626167at2759"/>
<dbReference type="Gene3D" id="1.25.40.10">
    <property type="entry name" value="Tetratricopeptide repeat domain"/>
    <property type="match status" value="1"/>
</dbReference>
<dbReference type="PANTHER" id="PTHR46630">
    <property type="entry name" value="TETRATRICOPEPTIDE REPEAT PROTEIN 29"/>
    <property type="match status" value="1"/>
</dbReference>
<dbReference type="GO" id="GO:0005929">
    <property type="term" value="C:cilium"/>
    <property type="evidence" value="ECO:0007669"/>
    <property type="project" value="TreeGrafter"/>
</dbReference>
<dbReference type="PANTHER" id="PTHR46630:SF1">
    <property type="entry name" value="TETRATRICOPEPTIDE REPEAT PROTEIN 29"/>
    <property type="match status" value="1"/>
</dbReference>
<dbReference type="STRING" id="10195.A0A3M7QA40"/>
<dbReference type="SUPFAM" id="SSF48452">
    <property type="entry name" value="TPR-like"/>
    <property type="match status" value="1"/>
</dbReference>
<dbReference type="GO" id="GO:0003341">
    <property type="term" value="P:cilium movement"/>
    <property type="evidence" value="ECO:0007669"/>
    <property type="project" value="TreeGrafter"/>
</dbReference>
<dbReference type="SMART" id="SM00028">
    <property type="entry name" value="TPR"/>
    <property type="match status" value="4"/>
</dbReference>
<comment type="caution">
    <text evidence="7">The sequence shown here is derived from an EMBL/GenBank/DDBJ whole genome shotgun (WGS) entry which is preliminary data.</text>
</comment>
<evidence type="ECO:0000256" key="1">
    <source>
        <dbReference type="ARBA" id="ARBA00004496"/>
    </source>
</evidence>
<keyword evidence="8" id="KW-1185">Reference proteome</keyword>
<gene>
    <name evidence="7" type="ORF">BpHYR1_013565</name>
</gene>
<protein>
    <recommendedName>
        <fullName evidence="5">Tetratricopeptide repeat protein 29</fullName>
    </recommendedName>
</protein>
<dbReference type="InterPro" id="IPR051476">
    <property type="entry name" value="Bac_ResReg_Asp_Phosphatase"/>
</dbReference>
<accession>A0A3M7QA40</accession>
<evidence type="ECO:0000256" key="3">
    <source>
        <dbReference type="ARBA" id="ARBA00022737"/>
    </source>
</evidence>
<keyword evidence="2" id="KW-0963">Cytoplasm</keyword>
<dbReference type="EMBL" id="REGN01006854">
    <property type="protein sequence ID" value="RNA08109.1"/>
    <property type="molecule type" value="Genomic_DNA"/>
</dbReference>
<evidence type="ECO:0000256" key="6">
    <source>
        <dbReference type="ARBA" id="ARBA00044739"/>
    </source>
</evidence>
<dbReference type="InterPro" id="IPR019734">
    <property type="entry name" value="TPR_rpt"/>
</dbReference>
<keyword evidence="3" id="KW-0677">Repeat</keyword>
<evidence type="ECO:0000256" key="2">
    <source>
        <dbReference type="ARBA" id="ARBA00022490"/>
    </source>
</evidence>
<dbReference type="AlphaFoldDB" id="A0A3M7QA40"/>
<sequence>MTSLASKQNSFVGKIKETNLPTKWIAPKKPPFREDILQDKISKEKTLNHHRQQLLDRYEKEKLKNTFKKQLCVEMLKDGYHKSFRELDFILKLQIQDRYRVGSEHPVWDRPLLDNEHEKLEYLCNKLTDAESSERTNEFKKVYINYSDLANYFLLKDDPWLSDYFFEKCLNIVQDKSHNLDDQFLAEAHSNLGLAHERQTTDYTAKSEKVRESYLNAMEHFQECYNLSNGKDWFFLNRSKAFTKNQVENLHKIRYQYAEDHLKNLESPTIFVDACIHLQRIFRIIADRYSPIAQEKIDLLTKAYQVCKSSFIGSLEGHASFLLGDAYTENKDLDTALACYKNYFDISKRDKDEENFGIASEAIAKCHEKMGQIDKSIEYLEKYLKDAKKMDKQFSRACNCLANIYNAMGKYEQAAAYSKKAFDNSRQLNLNDQLENNRVLVGLAKAHANLKYFNMNVEIASRKTITNILTWKYEPELEEVLKDVQDDQKIE</sequence>
<keyword evidence="4" id="KW-0802">TPR repeat</keyword>
<name>A0A3M7QA40_BRAPC</name>